<dbReference type="Pfam" id="PF00892">
    <property type="entry name" value="EamA"/>
    <property type="match status" value="2"/>
</dbReference>
<name>A0A9W7E8Y5_9STRA</name>
<feature type="compositionally biased region" description="Low complexity" evidence="6">
    <location>
        <begin position="12"/>
        <end position="40"/>
    </location>
</feature>
<feature type="transmembrane region" description="Helical" evidence="7">
    <location>
        <begin position="359"/>
        <end position="379"/>
    </location>
</feature>
<evidence type="ECO:0000256" key="7">
    <source>
        <dbReference type="SAM" id="Phobius"/>
    </source>
</evidence>
<keyword evidence="5 7" id="KW-0472">Membrane</keyword>
<dbReference type="InterPro" id="IPR051258">
    <property type="entry name" value="Diverse_Substrate_Transporter"/>
</dbReference>
<keyword evidence="10" id="KW-1185">Reference proteome</keyword>
<dbReference type="OrthoDB" id="2017960at2759"/>
<feature type="domain" description="EamA" evidence="8">
    <location>
        <begin position="254"/>
        <end position="397"/>
    </location>
</feature>
<feature type="transmembrane region" description="Helical" evidence="7">
    <location>
        <begin position="324"/>
        <end position="347"/>
    </location>
</feature>
<feature type="transmembrane region" description="Helical" evidence="7">
    <location>
        <begin position="138"/>
        <end position="158"/>
    </location>
</feature>
<dbReference type="Proteomes" id="UP001165122">
    <property type="component" value="Unassembled WGS sequence"/>
</dbReference>
<feature type="region of interest" description="Disordered" evidence="6">
    <location>
        <begin position="58"/>
        <end position="78"/>
    </location>
</feature>
<feature type="transmembrane region" description="Helical" evidence="7">
    <location>
        <begin position="284"/>
        <end position="304"/>
    </location>
</feature>
<keyword evidence="4 7" id="KW-1133">Transmembrane helix</keyword>
<evidence type="ECO:0000313" key="9">
    <source>
        <dbReference type="EMBL" id="GMH69410.1"/>
    </source>
</evidence>
<feature type="transmembrane region" description="Helical" evidence="7">
    <location>
        <begin position="113"/>
        <end position="132"/>
    </location>
</feature>
<feature type="region of interest" description="Disordered" evidence="6">
    <location>
        <begin position="1"/>
        <end position="46"/>
    </location>
</feature>
<evidence type="ECO:0000313" key="10">
    <source>
        <dbReference type="Proteomes" id="UP001165122"/>
    </source>
</evidence>
<evidence type="ECO:0000256" key="3">
    <source>
        <dbReference type="ARBA" id="ARBA00022692"/>
    </source>
</evidence>
<proteinExistence type="predicted"/>
<feature type="transmembrane region" description="Helical" evidence="7">
    <location>
        <begin position="200"/>
        <end position="218"/>
    </location>
</feature>
<feature type="transmembrane region" description="Helical" evidence="7">
    <location>
        <begin position="385"/>
        <end position="406"/>
    </location>
</feature>
<feature type="compositionally biased region" description="Basic and acidic residues" evidence="6">
    <location>
        <begin position="1"/>
        <end position="11"/>
    </location>
</feature>
<comment type="subcellular location">
    <subcellularLocation>
        <location evidence="1">Cell membrane</location>
        <topology evidence="1">Multi-pass membrane protein</topology>
    </subcellularLocation>
</comment>
<dbReference type="SUPFAM" id="SSF103481">
    <property type="entry name" value="Multidrug resistance efflux transporter EmrE"/>
    <property type="match status" value="2"/>
</dbReference>
<keyword evidence="2" id="KW-1003">Cell membrane</keyword>
<evidence type="ECO:0000256" key="6">
    <source>
        <dbReference type="SAM" id="MobiDB-lite"/>
    </source>
</evidence>
<sequence>MTGAEVGDRWRSPTLSTSSLPSSSSDPTPSSQPTSLPATSKPAFKRIRTPTHLFSSILQKSSARQTPSSSPPSAFDDMQNRVRTASSQSFDPLGLAEEEEQMTWMQGKNFSRVLVMIAAALYGTNFATVKILDDQIPIAAGASLRFTLAALAVSPFLFSKSKTDGSSLSVILAGLEIGAWNSAGYLSQAVGLASTSASKSAFICSLAVVIVPLLDFVFRGKKLNEKSLIGCVLAVVGVALLEVGDVGEMSFGSGDLATFFQPLAFGVGFWRMERAMSQHSSEALKLTAAQLLAVASVSTVYMLLGGGDTPPPSLSMIQTWLSTPSILGSLVWTGVITTAFTVFLETLALKNLSAAETTLLFSTEPIWGSLFASVVMGEVFGPQGFVGAGVILFSCLYSSGGLDALFTSKEKKFSELPQTPSPSQRDQLLTITPSSLVTTGGGLVATTVVSDLQSNIDLDGAMAGIESLEATIADEVASVAASLPDIAEITIKALPDSFS</sequence>
<accession>A0A9W7E8Y5</accession>
<comment type="caution">
    <text evidence="9">The sequence shown here is derived from an EMBL/GenBank/DDBJ whole genome shotgun (WGS) entry which is preliminary data.</text>
</comment>
<evidence type="ECO:0000256" key="2">
    <source>
        <dbReference type="ARBA" id="ARBA00022475"/>
    </source>
</evidence>
<reference evidence="10" key="1">
    <citation type="journal article" date="2023" name="Commun. Biol.">
        <title>Genome analysis of Parmales, the sister group of diatoms, reveals the evolutionary specialization of diatoms from phago-mixotrophs to photoautotrophs.</title>
        <authorList>
            <person name="Ban H."/>
            <person name="Sato S."/>
            <person name="Yoshikawa S."/>
            <person name="Yamada K."/>
            <person name="Nakamura Y."/>
            <person name="Ichinomiya M."/>
            <person name="Sato N."/>
            <person name="Blanc-Mathieu R."/>
            <person name="Endo H."/>
            <person name="Kuwata A."/>
            <person name="Ogata H."/>
        </authorList>
    </citation>
    <scope>NUCLEOTIDE SEQUENCE [LARGE SCALE GENOMIC DNA]</scope>
    <source>
        <strain evidence="10">NIES 3700</strain>
    </source>
</reference>
<dbReference type="GO" id="GO:0005886">
    <property type="term" value="C:plasma membrane"/>
    <property type="evidence" value="ECO:0007669"/>
    <property type="project" value="UniProtKB-SubCell"/>
</dbReference>
<dbReference type="PANTHER" id="PTHR42920">
    <property type="entry name" value="OS03G0707200 PROTEIN-RELATED"/>
    <property type="match status" value="1"/>
</dbReference>
<feature type="transmembrane region" description="Helical" evidence="7">
    <location>
        <begin position="256"/>
        <end position="272"/>
    </location>
</feature>
<evidence type="ECO:0000259" key="8">
    <source>
        <dbReference type="Pfam" id="PF00892"/>
    </source>
</evidence>
<protein>
    <recommendedName>
        <fullName evidence="8">EamA domain-containing protein</fullName>
    </recommendedName>
</protein>
<organism evidence="9 10">
    <name type="scientific">Triparma laevis f. longispina</name>
    <dbReference type="NCBI Taxonomy" id="1714387"/>
    <lineage>
        <taxon>Eukaryota</taxon>
        <taxon>Sar</taxon>
        <taxon>Stramenopiles</taxon>
        <taxon>Ochrophyta</taxon>
        <taxon>Bolidophyceae</taxon>
        <taxon>Parmales</taxon>
        <taxon>Triparmaceae</taxon>
        <taxon>Triparma</taxon>
    </lineage>
</organism>
<dbReference type="PANTHER" id="PTHR42920:SF5">
    <property type="entry name" value="EAMA DOMAIN-CONTAINING PROTEIN"/>
    <property type="match status" value="1"/>
</dbReference>
<feature type="domain" description="EamA" evidence="8">
    <location>
        <begin position="113"/>
        <end position="241"/>
    </location>
</feature>
<feature type="compositionally biased region" description="Polar residues" evidence="6">
    <location>
        <begin position="58"/>
        <end position="72"/>
    </location>
</feature>
<dbReference type="AlphaFoldDB" id="A0A9W7E8Y5"/>
<feature type="transmembrane region" description="Helical" evidence="7">
    <location>
        <begin position="170"/>
        <end position="188"/>
    </location>
</feature>
<evidence type="ECO:0000256" key="1">
    <source>
        <dbReference type="ARBA" id="ARBA00004651"/>
    </source>
</evidence>
<dbReference type="EMBL" id="BRXW01000607">
    <property type="protein sequence ID" value="GMH69410.1"/>
    <property type="molecule type" value="Genomic_DNA"/>
</dbReference>
<evidence type="ECO:0000256" key="5">
    <source>
        <dbReference type="ARBA" id="ARBA00023136"/>
    </source>
</evidence>
<gene>
    <name evidence="9" type="ORF">TrLO_g2905</name>
</gene>
<dbReference type="InterPro" id="IPR037185">
    <property type="entry name" value="EmrE-like"/>
</dbReference>
<dbReference type="InterPro" id="IPR000620">
    <property type="entry name" value="EamA_dom"/>
</dbReference>
<keyword evidence="3 7" id="KW-0812">Transmembrane</keyword>
<evidence type="ECO:0000256" key="4">
    <source>
        <dbReference type="ARBA" id="ARBA00022989"/>
    </source>
</evidence>
<feature type="transmembrane region" description="Helical" evidence="7">
    <location>
        <begin position="227"/>
        <end position="244"/>
    </location>
</feature>